<protein>
    <submittedName>
        <fullName evidence="1">Uncharacterized protein</fullName>
    </submittedName>
</protein>
<accession>A0A7W7HVJ3</accession>
<dbReference type="AlphaFoldDB" id="A0A7W7HVJ3"/>
<organism evidence="1 2">
    <name type="scientific">Actinoplanes digitatis</name>
    <dbReference type="NCBI Taxonomy" id="1868"/>
    <lineage>
        <taxon>Bacteria</taxon>
        <taxon>Bacillati</taxon>
        <taxon>Actinomycetota</taxon>
        <taxon>Actinomycetes</taxon>
        <taxon>Micromonosporales</taxon>
        <taxon>Micromonosporaceae</taxon>
        <taxon>Actinoplanes</taxon>
    </lineage>
</organism>
<comment type="caution">
    <text evidence="1">The sequence shown here is derived from an EMBL/GenBank/DDBJ whole genome shotgun (WGS) entry which is preliminary data.</text>
</comment>
<gene>
    <name evidence="1" type="ORF">BJ971_002119</name>
</gene>
<proteinExistence type="predicted"/>
<sequence>MVLCSGVNYSGVCRILTAPGDWSFDPSFARNVESFYWGR</sequence>
<evidence type="ECO:0000313" key="1">
    <source>
        <dbReference type="EMBL" id="MBB4761563.1"/>
    </source>
</evidence>
<evidence type="ECO:0000313" key="2">
    <source>
        <dbReference type="Proteomes" id="UP000578112"/>
    </source>
</evidence>
<dbReference type="Proteomes" id="UP000578112">
    <property type="component" value="Unassembled WGS sequence"/>
</dbReference>
<dbReference type="EMBL" id="JACHNH010000001">
    <property type="protein sequence ID" value="MBB4761563.1"/>
    <property type="molecule type" value="Genomic_DNA"/>
</dbReference>
<keyword evidence="2" id="KW-1185">Reference proteome</keyword>
<reference evidence="1 2" key="1">
    <citation type="submission" date="2020-08" db="EMBL/GenBank/DDBJ databases">
        <title>Sequencing the genomes of 1000 actinobacteria strains.</title>
        <authorList>
            <person name="Klenk H.-P."/>
        </authorList>
    </citation>
    <scope>NUCLEOTIDE SEQUENCE [LARGE SCALE GENOMIC DNA]</scope>
    <source>
        <strain evidence="1 2">DSM 43149</strain>
    </source>
</reference>
<name>A0A7W7HVJ3_9ACTN</name>